<evidence type="ECO:0000256" key="14">
    <source>
        <dbReference type="ARBA" id="ARBA00044632"/>
    </source>
</evidence>
<dbReference type="InterPro" id="IPR015887">
    <property type="entry name" value="DNA_glyclase_Znf_dom_DNA_BS"/>
</dbReference>
<dbReference type="Gene3D" id="3.20.190.10">
    <property type="entry name" value="MutM-like, N-terminal"/>
    <property type="match status" value="1"/>
</dbReference>
<evidence type="ECO:0000256" key="7">
    <source>
        <dbReference type="ARBA" id="ARBA00022801"/>
    </source>
</evidence>
<dbReference type="SUPFAM" id="SSF46946">
    <property type="entry name" value="S13-like H2TH domain"/>
    <property type="match status" value="1"/>
</dbReference>
<keyword evidence="11" id="KW-0456">Lyase</keyword>
<gene>
    <name evidence="18" type="primary">mutM_2</name>
    <name evidence="18" type="ORF">Pan216_37260</name>
</gene>
<sequence length="267" mass="30330">MPEGDTIFRTAVRLRSVLVGKRIEAASSQGRRQVDAAPLLGGEIRDVEARGKHLLFAVCDERTIHSHMGMTGSWHLYRPGERWSKPVPRAALVLEVGGIVAVCFSPKTLEILSRDGLRRHRHLWKLGPDLLATRFDEREALLRFRLHERRPIGEILLDQRVVCGIGNVYKSEALFLMRRSPFDPTGSLSDEELGQLLARTRDLMRRNLVGFKRQTRFGRDGDRVWVYGRVGKPCLECGTMIQMRRQGELGRSTYWCPACQPATDVST</sequence>
<evidence type="ECO:0000256" key="4">
    <source>
        <dbReference type="ARBA" id="ARBA00022723"/>
    </source>
</evidence>
<evidence type="ECO:0000256" key="8">
    <source>
        <dbReference type="ARBA" id="ARBA00022833"/>
    </source>
</evidence>
<dbReference type="InterPro" id="IPR012319">
    <property type="entry name" value="FPG_cat"/>
</dbReference>
<dbReference type="InterPro" id="IPR044090">
    <property type="entry name" value="Nei2_N"/>
</dbReference>
<dbReference type="Pfam" id="PF06831">
    <property type="entry name" value="H2TH"/>
    <property type="match status" value="1"/>
</dbReference>
<evidence type="ECO:0000256" key="6">
    <source>
        <dbReference type="ARBA" id="ARBA00022771"/>
    </source>
</evidence>
<evidence type="ECO:0000256" key="13">
    <source>
        <dbReference type="ARBA" id="ARBA00023295"/>
    </source>
</evidence>
<evidence type="ECO:0000256" key="3">
    <source>
        <dbReference type="ARBA" id="ARBA00012720"/>
    </source>
</evidence>
<keyword evidence="10" id="KW-0234">DNA repair</keyword>
<comment type="cofactor">
    <cofactor evidence="1">
        <name>Zn(2+)</name>
        <dbReference type="ChEBI" id="CHEBI:29105"/>
    </cofactor>
</comment>
<organism evidence="18 19">
    <name type="scientific">Kolteria novifilia</name>
    <dbReference type="NCBI Taxonomy" id="2527975"/>
    <lineage>
        <taxon>Bacteria</taxon>
        <taxon>Pseudomonadati</taxon>
        <taxon>Planctomycetota</taxon>
        <taxon>Planctomycetia</taxon>
        <taxon>Kolteriales</taxon>
        <taxon>Kolteriaceae</taxon>
        <taxon>Kolteria</taxon>
    </lineage>
</organism>
<dbReference type="EC" id="4.2.99.18" evidence="3"/>
<dbReference type="OrthoDB" id="9800855at2"/>
<keyword evidence="4" id="KW-0479">Metal-binding</keyword>
<keyword evidence="8" id="KW-0862">Zinc</keyword>
<evidence type="ECO:0000256" key="9">
    <source>
        <dbReference type="ARBA" id="ARBA00023125"/>
    </source>
</evidence>
<dbReference type="GO" id="GO:0003684">
    <property type="term" value="F:damaged DNA binding"/>
    <property type="evidence" value="ECO:0007669"/>
    <property type="project" value="InterPro"/>
</dbReference>
<dbReference type="CDD" id="cd08971">
    <property type="entry name" value="AcNei2_N"/>
    <property type="match status" value="1"/>
</dbReference>
<evidence type="ECO:0000313" key="18">
    <source>
        <dbReference type="EMBL" id="QDU62853.1"/>
    </source>
</evidence>
<evidence type="ECO:0000256" key="5">
    <source>
        <dbReference type="ARBA" id="ARBA00022763"/>
    </source>
</evidence>
<keyword evidence="5" id="KW-0227">DNA damage</keyword>
<proteinExistence type="inferred from homology"/>
<evidence type="ECO:0000259" key="17">
    <source>
        <dbReference type="PROSITE" id="PS51068"/>
    </source>
</evidence>
<feature type="domain" description="Formamidopyrimidine-DNA glycosylase catalytic" evidence="17">
    <location>
        <begin position="2"/>
        <end position="92"/>
    </location>
</feature>
<keyword evidence="9" id="KW-0238">DNA-binding</keyword>
<evidence type="ECO:0000259" key="16">
    <source>
        <dbReference type="PROSITE" id="PS51066"/>
    </source>
</evidence>
<dbReference type="SUPFAM" id="SSF57716">
    <property type="entry name" value="Glucocorticoid receptor-like (DNA-binding domain)"/>
    <property type="match status" value="1"/>
</dbReference>
<keyword evidence="13 18" id="KW-0326">Glycosidase</keyword>
<dbReference type="InterPro" id="IPR000214">
    <property type="entry name" value="Znf_DNA_glyclase/AP_lyase"/>
</dbReference>
<evidence type="ECO:0000256" key="10">
    <source>
        <dbReference type="ARBA" id="ARBA00023204"/>
    </source>
</evidence>
<dbReference type="PROSITE" id="PS51066">
    <property type="entry name" value="ZF_FPG_2"/>
    <property type="match status" value="1"/>
</dbReference>
<evidence type="ECO:0000256" key="1">
    <source>
        <dbReference type="ARBA" id="ARBA00001947"/>
    </source>
</evidence>
<dbReference type="SMART" id="SM00898">
    <property type="entry name" value="Fapy_DNA_glyco"/>
    <property type="match status" value="1"/>
</dbReference>
<dbReference type="GO" id="GO:0140078">
    <property type="term" value="F:class I DNA-(apurinic or apyrimidinic site) endonuclease activity"/>
    <property type="evidence" value="ECO:0007669"/>
    <property type="project" value="UniProtKB-EC"/>
</dbReference>
<evidence type="ECO:0000256" key="2">
    <source>
        <dbReference type="ARBA" id="ARBA00009409"/>
    </source>
</evidence>
<dbReference type="EMBL" id="CP036279">
    <property type="protein sequence ID" value="QDU62853.1"/>
    <property type="molecule type" value="Genomic_DNA"/>
</dbReference>
<dbReference type="InterPro" id="IPR015886">
    <property type="entry name" value="H2TH_FPG"/>
</dbReference>
<dbReference type="SMART" id="SM01232">
    <property type="entry name" value="H2TH"/>
    <property type="match status" value="1"/>
</dbReference>
<dbReference type="GO" id="GO:0006284">
    <property type="term" value="P:base-excision repair"/>
    <property type="evidence" value="ECO:0007669"/>
    <property type="project" value="InterPro"/>
</dbReference>
<comment type="similarity">
    <text evidence="2">Belongs to the FPG family.</text>
</comment>
<dbReference type="RefSeq" id="WP_145259887.1">
    <property type="nucleotide sequence ID" value="NZ_CP036279.1"/>
</dbReference>
<dbReference type="PANTHER" id="PTHR42697">
    <property type="entry name" value="ENDONUCLEASE 8"/>
    <property type="match status" value="1"/>
</dbReference>
<name>A0A518B7C2_9BACT</name>
<dbReference type="Pfam" id="PF01149">
    <property type="entry name" value="Fapy_DNA_glyco"/>
    <property type="match status" value="1"/>
</dbReference>
<dbReference type="KEGG" id="knv:Pan216_37260"/>
<protein>
    <recommendedName>
        <fullName evidence="3">DNA-(apurinic or apyrimidinic site) lyase</fullName>
        <ecNumber evidence="3">4.2.99.18</ecNumber>
    </recommendedName>
</protein>
<dbReference type="InterPro" id="IPR010663">
    <property type="entry name" value="Znf_FPG/IleRS"/>
</dbReference>
<dbReference type="GO" id="GO:0008270">
    <property type="term" value="F:zinc ion binding"/>
    <property type="evidence" value="ECO:0007669"/>
    <property type="project" value="UniProtKB-KW"/>
</dbReference>
<accession>A0A518B7C2</accession>
<keyword evidence="7 18" id="KW-0378">Hydrolase</keyword>
<keyword evidence="19" id="KW-1185">Reference proteome</keyword>
<keyword evidence="12" id="KW-0511">Multifunctional enzyme</keyword>
<keyword evidence="6 15" id="KW-0863">Zinc-finger</keyword>
<dbReference type="InterPro" id="IPR010979">
    <property type="entry name" value="Ribosomal_uS13-like_H2TH"/>
</dbReference>
<reference evidence="18 19" key="1">
    <citation type="submission" date="2019-02" db="EMBL/GenBank/DDBJ databases">
        <title>Deep-cultivation of Planctomycetes and their phenomic and genomic characterization uncovers novel biology.</title>
        <authorList>
            <person name="Wiegand S."/>
            <person name="Jogler M."/>
            <person name="Boedeker C."/>
            <person name="Pinto D."/>
            <person name="Vollmers J."/>
            <person name="Rivas-Marin E."/>
            <person name="Kohn T."/>
            <person name="Peeters S.H."/>
            <person name="Heuer A."/>
            <person name="Rast P."/>
            <person name="Oberbeckmann S."/>
            <person name="Bunk B."/>
            <person name="Jeske O."/>
            <person name="Meyerdierks A."/>
            <person name="Storesund J.E."/>
            <person name="Kallscheuer N."/>
            <person name="Luecker S."/>
            <person name="Lage O.M."/>
            <person name="Pohl T."/>
            <person name="Merkel B.J."/>
            <person name="Hornburger P."/>
            <person name="Mueller R.-W."/>
            <person name="Bruemmer F."/>
            <person name="Labrenz M."/>
            <person name="Spormann A.M."/>
            <person name="Op den Camp H."/>
            <person name="Overmann J."/>
            <person name="Amann R."/>
            <person name="Jetten M.S.M."/>
            <person name="Mascher T."/>
            <person name="Medema M.H."/>
            <person name="Devos D.P."/>
            <person name="Kaster A.-K."/>
            <person name="Ovreas L."/>
            <person name="Rohde M."/>
            <person name="Galperin M.Y."/>
            <person name="Jogler C."/>
        </authorList>
    </citation>
    <scope>NUCLEOTIDE SEQUENCE [LARGE SCALE GENOMIC DNA]</scope>
    <source>
        <strain evidence="18 19">Pan216</strain>
    </source>
</reference>
<dbReference type="InterPro" id="IPR035937">
    <property type="entry name" value="FPG_N"/>
</dbReference>
<dbReference type="Gene3D" id="1.10.8.50">
    <property type="match status" value="1"/>
</dbReference>
<evidence type="ECO:0000256" key="12">
    <source>
        <dbReference type="ARBA" id="ARBA00023268"/>
    </source>
</evidence>
<dbReference type="GO" id="GO:0000703">
    <property type="term" value="F:oxidized pyrimidine nucleobase lesion DNA N-glycosylase activity"/>
    <property type="evidence" value="ECO:0007669"/>
    <property type="project" value="TreeGrafter"/>
</dbReference>
<dbReference type="PROSITE" id="PS51068">
    <property type="entry name" value="FPG_CAT"/>
    <property type="match status" value="1"/>
</dbReference>
<dbReference type="AlphaFoldDB" id="A0A518B7C2"/>
<dbReference type="Pfam" id="PF06827">
    <property type="entry name" value="zf-FPG_IleRS"/>
    <property type="match status" value="1"/>
</dbReference>
<evidence type="ECO:0000256" key="11">
    <source>
        <dbReference type="ARBA" id="ARBA00023239"/>
    </source>
</evidence>
<dbReference type="SUPFAM" id="SSF81624">
    <property type="entry name" value="N-terminal domain of MutM-like DNA repair proteins"/>
    <property type="match status" value="1"/>
</dbReference>
<dbReference type="PROSITE" id="PS01242">
    <property type="entry name" value="ZF_FPG_1"/>
    <property type="match status" value="1"/>
</dbReference>
<dbReference type="Proteomes" id="UP000317093">
    <property type="component" value="Chromosome"/>
</dbReference>
<comment type="catalytic activity">
    <reaction evidence="14">
        <text>2'-deoxyribonucleotide-(2'-deoxyribose 5'-phosphate)-2'-deoxyribonucleotide-DNA = a 3'-end 2'-deoxyribonucleotide-(2,3-dehydro-2,3-deoxyribose 5'-phosphate)-DNA + a 5'-end 5'-phospho-2'-deoxyribonucleoside-DNA + H(+)</text>
        <dbReference type="Rhea" id="RHEA:66592"/>
        <dbReference type="Rhea" id="RHEA-COMP:13180"/>
        <dbReference type="Rhea" id="RHEA-COMP:16897"/>
        <dbReference type="Rhea" id="RHEA-COMP:17067"/>
        <dbReference type="ChEBI" id="CHEBI:15378"/>
        <dbReference type="ChEBI" id="CHEBI:136412"/>
        <dbReference type="ChEBI" id="CHEBI:157695"/>
        <dbReference type="ChEBI" id="CHEBI:167181"/>
        <dbReference type="EC" id="4.2.99.18"/>
    </reaction>
</comment>
<evidence type="ECO:0000313" key="19">
    <source>
        <dbReference type="Proteomes" id="UP000317093"/>
    </source>
</evidence>
<feature type="domain" description="FPG-type" evidence="16">
    <location>
        <begin position="225"/>
        <end position="261"/>
    </location>
</feature>
<dbReference type="PANTHER" id="PTHR42697:SF1">
    <property type="entry name" value="ENDONUCLEASE 8"/>
    <property type="match status" value="1"/>
</dbReference>
<evidence type="ECO:0000256" key="15">
    <source>
        <dbReference type="PROSITE-ProRule" id="PRU00391"/>
    </source>
</evidence>